<dbReference type="Proteomes" id="UP001501578">
    <property type="component" value="Unassembled WGS sequence"/>
</dbReference>
<name>A0ABN1RAN6_9ACTN</name>
<feature type="domain" description="Zinc finger CGNR" evidence="1">
    <location>
        <begin position="147"/>
        <end position="187"/>
    </location>
</feature>
<evidence type="ECO:0000313" key="2">
    <source>
        <dbReference type="EMBL" id="GAA0954131.1"/>
    </source>
</evidence>
<dbReference type="SUPFAM" id="SSF160904">
    <property type="entry name" value="Jann2411-like"/>
    <property type="match status" value="1"/>
</dbReference>
<dbReference type="Pfam" id="PF07336">
    <property type="entry name" value="ABATE"/>
    <property type="match status" value="1"/>
</dbReference>
<proteinExistence type="predicted"/>
<dbReference type="InterPro" id="IPR023286">
    <property type="entry name" value="ABATE_dom_sf"/>
</dbReference>
<dbReference type="EMBL" id="BAAAHQ010000063">
    <property type="protein sequence ID" value="GAA0954131.1"/>
    <property type="molecule type" value="Genomic_DNA"/>
</dbReference>
<evidence type="ECO:0000313" key="3">
    <source>
        <dbReference type="Proteomes" id="UP001501578"/>
    </source>
</evidence>
<comment type="caution">
    <text evidence="2">The sequence shown here is derived from an EMBL/GenBank/DDBJ whole genome shotgun (WGS) entry which is preliminary data.</text>
</comment>
<sequence>MWLEPRDGQRFRFDAGTLCLEFLLTGCMEPWELLHAEGDLAAWIPSSRLRIEGPVVEESGDLASAKRLRAALFHLALAAADPAFPVPRAPEPESLAVLTGMAAAPPPAPTITAGRERGWAYPVTARQFMSAVARDAIGLFGGGDLSRIRICGGERCYLLFLDTSRPGTRRWCSMDRCGNRQKLRTRRKIAE</sequence>
<dbReference type="PANTHER" id="PTHR35525:SF3">
    <property type="entry name" value="BLL6575 PROTEIN"/>
    <property type="match status" value="1"/>
</dbReference>
<protein>
    <submittedName>
        <fullName evidence="2">CGNR zinc finger domain-containing protein</fullName>
    </submittedName>
</protein>
<dbReference type="Pfam" id="PF11706">
    <property type="entry name" value="zf-CGNR"/>
    <property type="match status" value="1"/>
</dbReference>
<keyword evidence="3" id="KW-1185">Reference proteome</keyword>
<accession>A0ABN1RAN6</accession>
<dbReference type="InterPro" id="IPR010852">
    <property type="entry name" value="ABATE"/>
</dbReference>
<gene>
    <name evidence="2" type="ORF">GCM10009560_77790</name>
</gene>
<evidence type="ECO:0000259" key="1">
    <source>
        <dbReference type="Pfam" id="PF11706"/>
    </source>
</evidence>
<organism evidence="2 3">
    <name type="scientific">Nonomuraea longicatena</name>
    <dbReference type="NCBI Taxonomy" id="83682"/>
    <lineage>
        <taxon>Bacteria</taxon>
        <taxon>Bacillati</taxon>
        <taxon>Actinomycetota</taxon>
        <taxon>Actinomycetes</taxon>
        <taxon>Streptosporangiales</taxon>
        <taxon>Streptosporangiaceae</taxon>
        <taxon>Nonomuraea</taxon>
    </lineage>
</organism>
<dbReference type="PANTHER" id="PTHR35525">
    <property type="entry name" value="BLL6575 PROTEIN"/>
    <property type="match status" value="1"/>
</dbReference>
<reference evidence="2 3" key="1">
    <citation type="journal article" date="2019" name="Int. J. Syst. Evol. Microbiol.">
        <title>The Global Catalogue of Microorganisms (GCM) 10K type strain sequencing project: providing services to taxonomists for standard genome sequencing and annotation.</title>
        <authorList>
            <consortium name="The Broad Institute Genomics Platform"/>
            <consortium name="The Broad Institute Genome Sequencing Center for Infectious Disease"/>
            <person name="Wu L."/>
            <person name="Ma J."/>
        </authorList>
    </citation>
    <scope>NUCLEOTIDE SEQUENCE [LARGE SCALE GENOMIC DNA]</scope>
    <source>
        <strain evidence="2 3">JCM 11136</strain>
    </source>
</reference>
<dbReference type="Gene3D" id="1.10.3300.10">
    <property type="entry name" value="Jann2411-like domain"/>
    <property type="match status" value="1"/>
</dbReference>
<dbReference type="InterPro" id="IPR021005">
    <property type="entry name" value="Znf_CGNR"/>
</dbReference>